<dbReference type="EMBL" id="CP036526">
    <property type="protein sequence ID" value="QDT12113.1"/>
    <property type="molecule type" value="Genomic_DNA"/>
</dbReference>
<dbReference type="OrthoDB" id="237405at2"/>
<evidence type="ECO:0000313" key="3">
    <source>
        <dbReference type="Proteomes" id="UP000319817"/>
    </source>
</evidence>
<dbReference type="RefSeq" id="WP_145419838.1">
    <property type="nucleotide sequence ID" value="NZ_CP036526.1"/>
</dbReference>
<dbReference type="AlphaFoldDB" id="A0A517NYB8"/>
<protein>
    <recommendedName>
        <fullName evidence="4">Lactonase, 7-bladed beta-propeller</fullName>
    </recommendedName>
</protein>
<evidence type="ECO:0008006" key="4">
    <source>
        <dbReference type="Google" id="ProtNLM"/>
    </source>
</evidence>
<proteinExistence type="predicted"/>
<feature type="chain" id="PRO_5022013378" description="Lactonase, 7-bladed beta-propeller" evidence="1">
    <location>
        <begin position="27"/>
        <end position="366"/>
    </location>
</feature>
<keyword evidence="3" id="KW-1185">Reference proteome</keyword>
<sequence length="366" mass="38617" precursor="true">MRLFMLCPLVAAVVASTVCPTSRSSAAEVYGLDPGPVELQSVGPMIFGPSNVLFIGDPKAAKVYALNTEDSGKSSGEYDIADITSKVATALNVDQAAIVDLAVNPETRNAYVGINAGGKGHLARIAPDGTVTRLNLDKIGHAIANLPNPPEDKVVKRGRRSSNPRDNCITDIAYNDGKVIVAGLSADEAPSAVREFEFPFREEAEGIQVEIYHAAHGRDESNAAIQAFVPFNIGGEPNLLAGFTCTPLVKIPIAKIGSSEKVKGTTLAELGNRNRPLDMIVYSKDGEDFLLMANSARGVMKISTGDLERDSGLTEKVSGGGSAGQDYETIASLKDVVQLDKIDDGHALVMIQSDNGPASLKTIDLP</sequence>
<evidence type="ECO:0000313" key="2">
    <source>
        <dbReference type="EMBL" id="QDT12113.1"/>
    </source>
</evidence>
<reference evidence="2 3" key="1">
    <citation type="submission" date="2019-02" db="EMBL/GenBank/DDBJ databases">
        <title>Deep-cultivation of Planctomycetes and their phenomic and genomic characterization uncovers novel biology.</title>
        <authorList>
            <person name="Wiegand S."/>
            <person name="Jogler M."/>
            <person name="Boedeker C."/>
            <person name="Pinto D."/>
            <person name="Vollmers J."/>
            <person name="Rivas-Marin E."/>
            <person name="Kohn T."/>
            <person name="Peeters S.H."/>
            <person name="Heuer A."/>
            <person name="Rast P."/>
            <person name="Oberbeckmann S."/>
            <person name="Bunk B."/>
            <person name="Jeske O."/>
            <person name="Meyerdierks A."/>
            <person name="Storesund J.E."/>
            <person name="Kallscheuer N."/>
            <person name="Luecker S."/>
            <person name="Lage O.M."/>
            <person name="Pohl T."/>
            <person name="Merkel B.J."/>
            <person name="Hornburger P."/>
            <person name="Mueller R.-W."/>
            <person name="Bruemmer F."/>
            <person name="Labrenz M."/>
            <person name="Spormann A.M."/>
            <person name="Op den Camp H."/>
            <person name="Overmann J."/>
            <person name="Amann R."/>
            <person name="Jetten M.S.M."/>
            <person name="Mascher T."/>
            <person name="Medema M.H."/>
            <person name="Devos D.P."/>
            <person name="Kaster A.-K."/>
            <person name="Ovreas L."/>
            <person name="Rohde M."/>
            <person name="Galperin M.Y."/>
            <person name="Jogler C."/>
        </authorList>
    </citation>
    <scope>NUCLEOTIDE SEQUENCE [LARGE SCALE GENOMIC DNA]</scope>
    <source>
        <strain evidence="2 3">K23_9</strain>
    </source>
</reference>
<organism evidence="2 3">
    <name type="scientific">Stieleria marina</name>
    <dbReference type="NCBI Taxonomy" id="1930275"/>
    <lineage>
        <taxon>Bacteria</taxon>
        <taxon>Pseudomonadati</taxon>
        <taxon>Planctomycetota</taxon>
        <taxon>Planctomycetia</taxon>
        <taxon>Pirellulales</taxon>
        <taxon>Pirellulaceae</taxon>
        <taxon>Stieleria</taxon>
    </lineage>
</organism>
<gene>
    <name evidence="2" type="ORF">K239x_41210</name>
</gene>
<accession>A0A517NYB8</accession>
<evidence type="ECO:0000256" key="1">
    <source>
        <dbReference type="SAM" id="SignalP"/>
    </source>
</evidence>
<feature type="signal peptide" evidence="1">
    <location>
        <begin position="1"/>
        <end position="26"/>
    </location>
</feature>
<dbReference type="Proteomes" id="UP000319817">
    <property type="component" value="Chromosome"/>
</dbReference>
<keyword evidence="1" id="KW-0732">Signal</keyword>
<name>A0A517NYB8_9BACT</name>